<evidence type="ECO:0000256" key="1">
    <source>
        <dbReference type="SAM" id="MobiDB-lite"/>
    </source>
</evidence>
<feature type="region of interest" description="Disordered" evidence="1">
    <location>
        <begin position="45"/>
        <end position="79"/>
    </location>
</feature>
<keyword evidence="4" id="KW-1185">Reference proteome</keyword>
<evidence type="ECO:0000313" key="3">
    <source>
        <dbReference type="EMBL" id="GKV00364.1"/>
    </source>
</evidence>
<keyword evidence="2" id="KW-0732">Signal</keyword>
<feature type="chain" id="PRO_5043506850" evidence="2">
    <location>
        <begin position="24"/>
        <end position="79"/>
    </location>
</feature>
<name>A0AAV5IKC1_9ROSI</name>
<evidence type="ECO:0000313" key="4">
    <source>
        <dbReference type="Proteomes" id="UP001054252"/>
    </source>
</evidence>
<dbReference type="AlphaFoldDB" id="A0AAV5IKC1"/>
<protein>
    <submittedName>
        <fullName evidence="3">Uncharacterized protein</fullName>
    </submittedName>
</protein>
<sequence length="79" mass="8752">MSLAIRVMFVVACLLIFSSLGLGSRRDHALVRKTLLARFCCHNDERSSSKDSAMAQATKNNTLDNKRVVPTGPNPLHNR</sequence>
<accession>A0AAV5IKC1</accession>
<organism evidence="3 4">
    <name type="scientific">Rubroshorea leprosula</name>
    <dbReference type="NCBI Taxonomy" id="152421"/>
    <lineage>
        <taxon>Eukaryota</taxon>
        <taxon>Viridiplantae</taxon>
        <taxon>Streptophyta</taxon>
        <taxon>Embryophyta</taxon>
        <taxon>Tracheophyta</taxon>
        <taxon>Spermatophyta</taxon>
        <taxon>Magnoliopsida</taxon>
        <taxon>eudicotyledons</taxon>
        <taxon>Gunneridae</taxon>
        <taxon>Pentapetalae</taxon>
        <taxon>rosids</taxon>
        <taxon>malvids</taxon>
        <taxon>Malvales</taxon>
        <taxon>Dipterocarpaceae</taxon>
        <taxon>Rubroshorea</taxon>
    </lineage>
</organism>
<comment type="caution">
    <text evidence="3">The sequence shown here is derived from an EMBL/GenBank/DDBJ whole genome shotgun (WGS) entry which is preliminary data.</text>
</comment>
<gene>
    <name evidence="3" type="ORF">SLEP1_g13059</name>
</gene>
<feature type="signal peptide" evidence="2">
    <location>
        <begin position="1"/>
        <end position="23"/>
    </location>
</feature>
<proteinExistence type="predicted"/>
<dbReference type="EMBL" id="BPVZ01000015">
    <property type="protein sequence ID" value="GKV00364.1"/>
    <property type="molecule type" value="Genomic_DNA"/>
</dbReference>
<dbReference type="Proteomes" id="UP001054252">
    <property type="component" value="Unassembled WGS sequence"/>
</dbReference>
<reference evidence="3 4" key="1">
    <citation type="journal article" date="2021" name="Commun. Biol.">
        <title>The genome of Shorea leprosula (Dipterocarpaceae) highlights the ecological relevance of drought in aseasonal tropical rainforests.</title>
        <authorList>
            <person name="Ng K.K.S."/>
            <person name="Kobayashi M.J."/>
            <person name="Fawcett J.A."/>
            <person name="Hatakeyama M."/>
            <person name="Paape T."/>
            <person name="Ng C.H."/>
            <person name="Ang C.C."/>
            <person name="Tnah L.H."/>
            <person name="Lee C.T."/>
            <person name="Nishiyama T."/>
            <person name="Sese J."/>
            <person name="O'Brien M.J."/>
            <person name="Copetti D."/>
            <person name="Mohd Noor M.I."/>
            <person name="Ong R.C."/>
            <person name="Putra M."/>
            <person name="Sireger I.Z."/>
            <person name="Indrioko S."/>
            <person name="Kosugi Y."/>
            <person name="Izuno A."/>
            <person name="Isagi Y."/>
            <person name="Lee S.L."/>
            <person name="Shimizu K.K."/>
        </authorList>
    </citation>
    <scope>NUCLEOTIDE SEQUENCE [LARGE SCALE GENOMIC DNA]</scope>
    <source>
        <strain evidence="3">214</strain>
    </source>
</reference>
<evidence type="ECO:0000256" key="2">
    <source>
        <dbReference type="SAM" id="SignalP"/>
    </source>
</evidence>